<dbReference type="Proteomes" id="UP000295302">
    <property type="component" value="Unassembled WGS sequence"/>
</dbReference>
<dbReference type="OrthoDB" id="4567117at2"/>
<evidence type="ECO:0000259" key="2">
    <source>
        <dbReference type="Pfam" id="PF13628"/>
    </source>
</evidence>
<dbReference type="RefSeq" id="WP_132611686.1">
    <property type="nucleotide sequence ID" value="NZ_SMKQ01000025.1"/>
</dbReference>
<dbReference type="PANTHER" id="PTHR38593:SF1">
    <property type="entry name" value="BLR2558 PROTEIN"/>
    <property type="match status" value="1"/>
</dbReference>
<keyword evidence="4" id="KW-1185">Reference proteome</keyword>
<feature type="chain" id="PRO_5020634521" evidence="1">
    <location>
        <begin position="24"/>
        <end position="171"/>
    </location>
</feature>
<dbReference type="PANTHER" id="PTHR38593">
    <property type="entry name" value="BLR2558 PROTEIN"/>
    <property type="match status" value="1"/>
</dbReference>
<dbReference type="AlphaFoldDB" id="A0A4R4YYN0"/>
<evidence type="ECO:0000313" key="4">
    <source>
        <dbReference type="Proteomes" id="UP000295302"/>
    </source>
</evidence>
<reference evidence="3 4" key="1">
    <citation type="submission" date="2019-03" db="EMBL/GenBank/DDBJ databases">
        <title>Draft genome sequences of novel Actinobacteria.</title>
        <authorList>
            <person name="Sahin N."/>
            <person name="Ay H."/>
            <person name="Saygin H."/>
        </authorList>
    </citation>
    <scope>NUCLEOTIDE SEQUENCE [LARGE SCALE GENOMIC DNA]</scope>
    <source>
        <strain evidence="3 4">CH32</strain>
    </source>
</reference>
<dbReference type="Pfam" id="PF13628">
    <property type="entry name" value="DUF4142"/>
    <property type="match status" value="1"/>
</dbReference>
<dbReference type="InterPro" id="IPR012347">
    <property type="entry name" value="Ferritin-like"/>
</dbReference>
<evidence type="ECO:0000256" key="1">
    <source>
        <dbReference type="SAM" id="SignalP"/>
    </source>
</evidence>
<accession>A0A4R4YYN0</accession>
<comment type="caution">
    <text evidence="3">The sequence shown here is derived from an EMBL/GenBank/DDBJ whole genome shotgun (WGS) entry which is preliminary data.</text>
</comment>
<name>A0A4R4YYN0_9ACTN</name>
<protein>
    <submittedName>
        <fullName evidence="3">DUF4142 domain-containing protein</fullName>
    </submittedName>
</protein>
<gene>
    <name evidence="3" type="ORF">E1286_11905</name>
</gene>
<dbReference type="InterPro" id="IPR025419">
    <property type="entry name" value="DUF4142"/>
</dbReference>
<organism evidence="3 4">
    <name type="scientific">Nonomuraea terrae</name>
    <dbReference type="NCBI Taxonomy" id="2530383"/>
    <lineage>
        <taxon>Bacteria</taxon>
        <taxon>Bacillati</taxon>
        <taxon>Actinomycetota</taxon>
        <taxon>Actinomycetes</taxon>
        <taxon>Streptosporangiales</taxon>
        <taxon>Streptosporangiaceae</taxon>
        <taxon>Nonomuraea</taxon>
    </lineage>
</organism>
<feature type="domain" description="DUF4142" evidence="2">
    <location>
        <begin position="32"/>
        <end position="163"/>
    </location>
</feature>
<feature type="signal peptide" evidence="1">
    <location>
        <begin position="1"/>
        <end position="23"/>
    </location>
</feature>
<dbReference type="Gene3D" id="1.20.1260.10">
    <property type="match status" value="1"/>
</dbReference>
<proteinExistence type="predicted"/>
<dbReference type="EMBL" id="SMKQ01000025">
    <property type="protein sequence ID" value="TDD50641.1"/>
    <property type="molecule type" value="Genomic_DNA"/>
</dbReference>
<sequence>MAGRIMIMTAVAAVALSPVAAGAVTEPELNDQDRTFLVQAHQANLAEIQAGNAAGDKAATEEIREVGTILVRDHTTLDRAVKREADQADVDLPSEPNPQQRAALAQVSAKSGEDFDEAWVASQITGHRQTLAAIEEQLRNGANPDVKKVASDARPVVQMHLDALLRANRTH</sequence>
<evidence type="ECO:0000313" key="3">
    <source>
        <dbReference type="EMBL" id="TDD50641.1"/>
    </source>
</evidence>
<keyword evidence="1" id="KW-0732">Signal</keyword>